<dbReference type="EMBL" id="JAIWYP010000001">
    <property type="protein sequence ID" value="KAH3888335.1"/>
    <property type="molecule type" value="Genomic_DNA"/>
</dbReference>
<proteinExistence type="predicted"/>
<name>A0A9D4N3B1_DREPO</name>
<dbReference type="Proteomes" id="UP000828390">
    <property type="component" value="Unassembled WGS sequence"/>
</dbReference>
<reference evidence="1" key="1">
    <citation type="journal article" date="2019" name="bioRxiv">
        <title>The Genome of the Zebra Mussel, Dreissena polymorpha: A Resource for Invasive Species Research.</title>
        <authorList>
            <person name="McCartney M.A."/>
            <person name="Auch B."/>
            <person name="Kono T."/>
            <person name="Mallez S."/>
            <person name="Zhang Y."/>
            <person name="Obille A."/>
            <person name="Becker A."/>
            <person name="Abrahante J.E."/>
            <person name="Garbe J."/>
            <person name="Badalamenti J.P."/>
            <person name="Herman A."/>
            <person name="Mangelson H."/>
            <person name="Liachko I."/>
            <person name="Sullivan S."/>
            <person name="Sone E.D."/>
            <person name="Koren S."/>
            <person name="Silverstein K.A.T."/>
            <person name="Beckman K.B."/>
            <person name="Gohl D.M."/>
        </authorList>
    </citation>
    <scope>NUCLEOTIDE SEQUENCE</scope>
    <source>
        <strain evidence="1">Duluth1</strain>
        <tissue evidence="1">Whole animal</tissue>
    </source>
</reference>
<keyword evidence="2" id="KW-1185">Reference proteome</keyword>
<comment type="caution">
    <text evidence="1">The sequence shown here is derived from an EMBL/GenBank/DDBJ whole genome shotgun (WGS) entry which is preliminary data.</text>
</comment>
<gene>
    <name evidence="1" type="ORF">DPMN_012368</name>
</gene>
<protein>
    <submittedName>
        <fullName evidence="1">Uncharacterized protein</fullName>
    </submittedName>
</protein>
<reference evidence="1" key="2">
    <citation type="submission" date="2020-11" db="EMBL/GenBank/DDBJ databases">
        <authorList>
            <person name="McCartney M.A."/>
            <person name="Auch B."/>
            <person name="Kono T."/>
            <person name="Mallez S."/>
            <person name="Becker A."/>
            <person name="Gohl D.M."/>
            <person name="Silverstein K.A.T."/>
            <person name="Koren S."/>
            <person name="Bechman K.B."/>
            <person name="Herman A."/>
            <person name="Abrahante J.E."/>
            <person name="Garbe J."/>
        </authorList>
    </citation>
    <scope>NUCLEOTIDE SEQUENCE</scope>
    <source>
        <strain evidence="1">Duluth1</strain>
        <tissue evidence="1">Whole animal</tissue>
    </source>
</reference>
<accession>A0A9D4N3B1</accession>
<dbReference type="AlphaFoldDB" id="A0A9D4N3B1"/>
<evidence type="ECO:0000313" key="1">
    <source>
        <dbReference type="EMBL" id="KAH3888335.1"/>
    </source>
</evidence>
<evidence type="ECO:0000313" key="2">
    <source>
        <dbReference type="Proteomes" id="UP000828390"/>
    </source>
</evidence>
<sequence>MIYKGFVNHCTLIVGGPVLSQGGVSSAGHTPYEAVCSRACVEGESWGFITSGSSGGLDRAVTSNGSYSPSAENTRMMFIQQ</sequence>
<organism evidence="1 2">
    <name type="scientific">Dreissena polymorpha</name>
    <name type="common">Zebra mussel</name>
    <name type="synonym">Mytilus polymorpha</name>
    <dbReference type="NCBI Taxonomy" id="45954"/>
    <lineage>
        <taxon>Eukaryota</taxon>
        <taxon>Metazoa</taxon>
        <taxon>Spiralia</taxon>
        <taxon>Lophotrochozoa</taxon>
        <taxon>Mollusca</taxon>
        <taxon>Bivalvia</taxon>
        <taxon>Autobranchia</taxon>
        <taxon>Heteroconchia</taxon>
        <taxon>Euheterodonta</taxon>
        <taxon>Imparidentia</taxon>
        <taxon>Neoheterodontei</taxon>
        <taxon>Myida</taxon>
        <taxon>Dreissenoidea</taxon>
        <taxon>Dreissenidae</taxon>
        <taxon>Dreissena</taxon>
    </lineage>
</organism>